<organism evidence="2 3">
    <name type="scientific">Nocardia sputorum</name>
    <dbReference type="NCBI Taxonomy" id="2984338"/>
    <lineage>
        <taxon>Bacteria</taxon>
        <taxon>Bacillati</taxon>
        <taxon>Actinomycetota</taxon>
        <taxon>Actinomycetes</taxon>
        <taxon>Mycobacteriales</taxon>
        <taxon>Nocardiaceae</taxon>
        <taxon>Nocardia</taxon>
    </lineage>
</organism>
<dbReference type="Proteomes" id="UP001317870">
    <property type="component" value="Chromosome"/>
</dbReference>
<keyword evidence="2" id="KW-0503">Monooxygenase</keyword>
<dbReference type="EMBL" id="AP026978">
    <property type="protein sequence ID" value="BDT99307.1"/>
    <property type="molecule type" value="Genomic_DNA"/>
</dbReference>
<dbReference type="InterPro" id="IPR036188">
    <property type="entry name" value="FAD/NAD-bd_sf"/>
</dbReference>
<dbReference type="Gene3D" id="3.50.50.60">
    <property type="entry name" value="FAD/NAD(P)-binding domain"/>
    <property type="match status" value="2"/>
</dbReference>
<dbReference type="GO" id="GO:0004497">
    <property type="term" value="F:monooxygenase activity"/>
    <property type="evidence" value="ECO:0007669"/>
    <property type="project" value="UniProtKB-KW"/>
</dbReference>
<gene>
    <name evidence="2" type="ORF">IFM12276_23360</name>
</gene>
<evidence type="ECO:0000313" key="3">
    <source>
        <dbReference type="Proteomes" id="UP001317870"/>
    </source>
</evidence>
<feature type="region of interest" description="Disordered" evidence="1">
    <location>
        <begin position="513"/>
        <end position="536"/>
    </location>
</feature>
<name>A0ABM8CWG1_9NOCA</name>
<reference evidence="2 3" key="1">
    <citation type="submission" date="2022-11" db="EMBL/GenBank/DDBJ databases">
        <title>Genome Sequencing of Nocardia sp. ON39_IFM12276 and assembly.</title>
        <authorList>
            <person name="Shimojima M."/>
            <person name="Toyokawa M."/>
            <person name="Uesaka K."/>
        </authorList>
    </citation>
    <scope>NUCLEOTIDE SEQUENCE [LARGE SCALE GENOMIC DNA]</scope>
    <source>
        <strain evidence="2 3">IFM 12276</strain>
    </source>
</reference>
<dbReference type="RefSeq" id="WP_434086172.1">
    <property type="nucleotide sequence ID" value="NZ_AP026978.1"/>
</dbReference>
<dbReference type="PRINTS" id="PR00368">
    <property type="entry name" value="FADPNR"/>
</dbReference>
<keyword evidence="3" id="KW-1185">Reference proteome</keyword>
<proteinExistence type="predicted"/>
<evidence type="ECO:0000313" key="2">
    <source>
        <dbReference type="EMBL" id="BDT99307.1"/>
    </source>
</evidence>
<sequence>MTGTGLINDDRTAPRAPIQPQHLVAIIGGGFGGLGAAIALKRAKLDDFVVIERSDDIGGTWYNNHYPDVAVDIPGIIYQFSFEKNPNWSRTFPKGPEVKAYIDRCADKYRLRDHLRLKTEVMRREWDELNHLWRLTLDNGNELTARYVITALGAFVEPKVPDIKGLDTFAGKVIQTQSWDHEYDLTGKRVAVIGTGATSVQMVPQVAKAAGHLDVYQRRAIWVFAKPDFAIPRAAQVALKYTPGLQSVIRGVVAGVVELILAGITVYGKQIAPLTLLPAWATRAFLFTQVRDRELRKKLTPDYGFGCKRPSVSNIYYRTFTRDNVELVTDRIAEITPTGITTVDGTHREADVLVLATGFEMSQSPRVFRMRPVTGRDGFDLADFYEKHRAKAYEGVSIPQLPNTFMIFGPYAWSGSSWHVMVENSSRHAVRVISEAQRRGATAVSVSEQANEQFYDFIRSRSTDTLMHGRACANANSYYIDHHGDFSFLRPTTAYQATRASKTFDLDDYRYERLPDPAQRKPRGLDGAETEANKVR</sequence>
<dbReference type="PANTHER" id="PTHR42877">
    <property type="entry name" value="L-ORNITHINE N(5)-MONOOXYGENASE-RELATED"/>
    <property type="match status" value="1"/>
</dbReference>
<dbReference type="PANTHER" id="PTHR42877:SF4">
    <property type="entry name" value="FAD_NAD(P)-BINDING DOMAIN-CONTAINING PROTEIN-RELATED"/>
    <property type="match status" value="1"/>
</dbReference>
<evidence type="ECO:0000256" key="1">
    <source>
        <dbReference type="SAM" id="MobiDB-lite"/>
    </source>
</evidence>
<dbReference type="InterPro" id="IPR051209">
    <property type="entry name" value="FAD-bind_Monooxygenase_sf"/>
</dbReference>
<accession>A0ABM8CWG1</accession>
<keyword evidence="2" id="KW-0560">Oxidoreductase</keyword>
<dbReference type="Pfam" id="PF13738">
    <property type="entry name" value="Pyr_redox_3"/>
    <property type="match status" value="1"/>
</dbReference>
<protein>
    <submittedName>
        <fullName evidence="2">Monooxygenase</fullName>
    </submittedName>
</protein>
<dbReference type="SUPFAM" id="SSF51905">
    <property type="entry name" value="FAD/NAD(P)-binding domain"/>
    <property type="match status" value="1"/>
</dbReference>